<keyword evidence="2" id="KW-0812">Transmembrane</keyword>
<feature type="transmembrane region" description="Helical" evidence="2">
    <location>
        <begin position="307"/>
        <end position="327"/>
    </location>
</feature>
<protein>
    <submittedName>
        <fullName evidence="3">Uncharacterized protein</fullName>
    </submittedName>
</protein>
<reference evidence="3" key="1">
    <citation type="submission" date="2022-08" db="UniProtKB">
        <authorList>
            <consortium name="EnsemblMetazoa"/>
        </authorList>
    </citation>
    <scope>IDENTIFICATION</scope>
    <source>
        <strain evidence="3">05x7-T-G4-1.051#20</strain>
    </source>
</reference>
<proteinExistence type="predicted"/>
<keyword evidence="2" id="KW-1133">Transmembrane helix</keyword>
<keyword evidence="4" id="KW-1185">Reference proteome</keyword>
<feature type="region of interest" description="Disordered" evidence="1">
    <location>
        <begin position="349"/>
        <end position="374"/>
    </location>
</feature>
<evidence type="ECO:0000313" key="4">
    <source>
        <dbReference type="Proteomes" id="UP000005408"/>
    </source>
</evidence>
<dbReference type="Proteomes" id="UP000005408">
    <property type="component" value="Unassembled WGS sequence"/>
</dbReference>
<accession>A0A8W8JHW0</accession>
<name>A0A8W8JHW0_MAGGI</name>
<evidence type="ECO:0000256" key="1">
    <source>
        <dbReference type="SAM" id="MobiDB-lite"/>
    </source>
</evidence>
<dbReference type="EnsemblMetazoa" id="G19194.7">
    <property type="protein sequence ID" value="G19194.7:cds"/>
    <property type="gene ID" value="G19194"/>
</dbReference>
<keyword evidence="2" id="KW-0472">Membrane</keyword>
<feature type="compositionally biased region" description="Polar residues" evidence="1">
    <location>
        <begin position="360"/>
        <end position="374"/>
    </location>
</feature>
<organism evidence="3 4">
    <name type="scientific">Magallana gigas</name>
    <name type="common">Pacific oyster</name>
    <name type="synonym">Crassostrea gigas</name>
    <dbReference type="NCBI Taxonomy" id="29159"/>
    <lineage>
        <taxon>Eukaryota</taxon>
        <taxon>Metazoa</taxon>
        <taxon>Spiralia</taxon>
        <taxon>Lophotrochozoa</taxon>
        <taxon>Mollusca</taxon>
        <taxon>Bivalvia</taxon>
        <taxon>Autobranchia</taxon>
        <taxon>Pteriomorphia</taxon>
        <taxon>Ostreida</taxon>
        <taxon>Ostreoidea</taxon>
        <taxon>Ostreidae</taxon>
        <taxon>Magallana</taxon>
    </lineage>
</organism>
<sequence length="374" mass="42880">MGIQTKECSAGFYGLPPFCMKCPYPSYGVDCQTVCLCQYENCNHVTGCFKPTSESGSSQSTQIFTVENLEIIRIDSTTANILFQETTLTTSRNTMESSTYISLAQSTQPKRTTLISVHERLATIMYTRPWRRRTMACRTPSIQYAVMYLYIPYILLARGENCPQSIPTVAVVDDCPQNAVEWVKRMELKKCNFINQNCTTLDNFEYHCLTNKFQHIFVEVCAPNKMIVGQNCPYYDVQHNSINYNLNQPCKEHKKPCPSVYTSSSVYLYQECYNEARNSKAHSNDNLRNEDSSVPGKQYFLQLQIKISWILAILFTLFMVVLIYICWPKKSSRLKQMCNAIQQRMLGKSPLTNDEESEELNANQPETTTEVSTD</sequence>
<evidence type="ECO:0000256" key="2">
    <source>
        <dbReference type="SAM" id="Phobius"/>
    </source>
</evidence>
<evidence type="ECO:0000313" key="3">
    <source>
        <dbReference type="EnsemblMetazoa" id="G19194.7:cds"/>
    </source>
</evidence>
<dbReference type="AlphaFoldDB" id="A0A8W8JHW0"/>